<dbReference type="PANTHER" id="PTHR36834">
    <property type="entry name" value="MEMBRANE PROTEIN-RELATED"/>
    <property type="match status" value="1"/>
</dbReference>
<keyword evidence="1" id="KW-1133">Transmembrane helix</keyword>
<feature type="transmembrane region" description="Helical" evidence="1">
    <location>
        <begin position="300"/>
        <end position="318"/>
    </location>
</feature>
<feature type="transmembrane region" description="Helical" evidence="1">
    <location>
        <begin position="219"/>
        <end position="239"/>
    </location>
</feature>
<feature type="transmembrane region" description="Helical" evidence="1">
    <location>
        <begin position="184"/>
        <end position="207"/>
    </location>
</feature>
<feature type="transmembrane region" description="Helical" evidence="1">
    <location>
        <begin position="56"/>
        <end position="82"/>
    </location>
</feature>
<keyword evidence="1" id="KW-0472">Membrane</keyword>
<protein>
    <recommendedName>
        <fullName evidence="2">VanZ-like domain-containing protein</fullName>
    </recommendedName>
</protein>
<dbReference type="AlphaFoldDB" id="A0A3E0VB73"/>
<feature type="transmembrane region" description="Helical" evidence="1">
    <location>
        <begin position="155"/>
        <end position="177"/>
    </location>
</feature>
<evidence type="ECO:0000313" key="3">
    <source>
        <dbReference type="EMBL" id="RFA07112.1"/>
    </source>
</evidence>
<accession>A0A3E0VB73</accession>
<feature type="domain" description="VanZ-like" evidence="2">
    <location>
        <begin position="101"/>
        <end position="236"/>
    </location>
</feature>
<sequence length="411" mass="43438">MTCRSPWWACPASSFSARCCWTASPSPSNSRARLATALSAPPRHPPRRIDGMSSPVASGMIAVIGGVVVAALFFVPFVAVQVRRYGSLTLGRTLVALTVPVYALALVTYTLLPLPSDIVALCIGGGAGVQLRPGQFALDILREQSMSPGLLRNPAVQQFALNVALFLPLGVLVRLLLSRGAVVTLLVGVGASALIELTQVTGVWGLYPCAYRLLDVDDLIANTSGVLVGWLVAPLLAFLRRGDGLAPAAPRALTRRRRLLGMLCDVVIASWVTLVITAIYSAITLTATGLAPAADGAADIIIGLGVAMSFLGTLLWTGRTPGETVVRLRPQNRPSVPGAVVRWSLGIGGYLLLQLLAPDSILDAVFAFITIVGVLFTSNHRGLAYRALEWQIEDDRALRTRSVPLAAGHSD</sequence>
<feature type="transmembrane region" description="Helical" evidence="1">
    <location>
        <begin position="94"/>
        <end position="112"/>
    </location>
</feature>
<evidence type="ECO:0000256" key="1">
    <source>
        <dbReference type="SAM" id="Phobius"/>
    </source>
</evidence>
<keyword evidence="1" id="KW-0812">Transmembrane</keyword>
<dbReference type="OrthoDB" id="4822551at2"/>
<feature type="transmembrane region" description="Helical" evidence="1">
    <location>
        <begin position="361"/>
        <end position="378"/>
    </location>
</feature>
<name>A0A3E0VB73_9MICO</name>
<feature type="transmembrane region" description="Helical" evidence="1">
    <location>
        <begin position="259"/>
        <end position="280"/>
    </location>
</feature>
<proteinExistence type="predicted"/>
<dbReference type="Pfam" id="PF04892">
    <property type="entry name" value="VanZ"/>
    <property type="match status" value="1"/>
</dbReference>
<dbReference type="InterPro" id="IPR053150">
    <property type="entry name" value="Teicoplanin_resist-assoc"/>
</dbReference>
<feature type="transmembrane region" description="Helical" evidence="1">
    <location>
        <begin position="339"/>
        <end position="355"/>
    </location>
</feature>
<comment type="caution">
    <text evidence="3">The sequence shown here is derived from an EMBL/GenBank/DDBJ whole genome shotgun (WGS) entry which is preliminary data.</text>
</comment>
<gene>
    <name evidence="3" type="ORF">B7R21_16780</name>
</gene>
<organism evidence="3 4">
    <name type="scientific">Subtercola boreus</name>
    <dbReference type="NCBI Taxonomy" id="120213"/>
    <lineage>
        <taxon>Bacteria</taxon>
        <taxon>Bacillati</taxon>
        <taxon>Actinomycetota</taxon>
        <taxon>Actinomycetes</taxon>
        <taxon>Micrococcales</taxon>
        <taxon>Microbacteriaceae</taxon>
        <taxon>Subtercola</taxon>
    </lineage>
</organism>
<dbReference type="PANTHER" id="PTHR36834:SF1">
    <property type="entry name" value="INTEGRAL MEMBRANE PROTEIN"/>
    <property type="match status" value="1"/>
</dbReference>
<reference evidence="3 4" key="1">
    <citation type="submission" date="2017-04" db="EMBL/GenBank/DDBJ databases">
        <title>Comparative genome analysis of Subtercola boreus.</title>
        <authorList>
            <person name="Cho Y.-J."/>
            <person name="Cho A."/>
            <person name="Kim O.-S."/>
            <person name="Lee J.-I."/>
        </authorList>
    </citation>
    <scope>NUCLEOTIDE SEQUENCE [LARGE SCALE GENOMIC DNA]</scope>
    <source>
        <strain evidence="3 4">P27444</strain>
    </source>
</reference>
<dbReference type="InterPro" id="IPR006976">
    <property type="entry name" value="VanZ-like"/>
</dbReference>
<evidence type="ECO:0000313" key="4">
    <source>
        <dbReference type="Proteomes" id="UP000256709"/>
    </source>
</evidence>
<dbReference type="EMBL" id="NBXA01000031">
    <property type="protein sequence ID" value="RFA07112.1"/>
    <property type="molecule type" value="Genomic_DNA"/>
</dbReference>
<evidence type="ECO:0000259" key="2">
    <source>
        <dbReference type="Pfam" id="PF04892"/>
    </source>
</evidence>
<dbReference type="Proteomes" id="UP000256709">
    <property type="component" value="Unassembled WGS sequence"/>
</dbReference>